<reference evidence="1" key="1">
    <citation type="submission" date="2012-04" db="EMBL/GenBank/DDBJ databases">
        <title>The Genome Sequence of Bacillus cereus VD014.</title>
        <authorList>
            <consortium name="The Broad Institute Genome Sequencing Platform"/>
            <consortium name="The Broad Institute Genome Sequencing Center for Infectious Disease"/>
            <person name="Feldgarden M."/>
            <person name="Van der Auwera G.A."/>
            <person name="Mahillon J."/>
            <person name="Duprez V."/>
            <person name="Timmery S."/>
            <person name="Mattelet C."/>
            <person name="Dierick K."/>
            <person name="Sun M."/>
            <person name="Yu Z."/>
            <person name="Zhu L."/>
            <person name="Hu X."/>
            <person name="Shank E.B."/>
            <person name="Swiecicka I."/>
            <person name="Hansen B.M."/>
            <person name="Andrup L."/>
            <person name="Young S.K."/>
            <person name="Zeng Q."/>
            <person name="Gargeya S."/>
            <person name="Fitzgerald M."/>
            <person name="Haas B."/>
            <person name="Abouelleil A."/>
            <person name="Alvarado L."/>
            <person name="Arachchi H.M."/>
            <person name="Berlin A."/>
            <person name="Chapman S.B."/>
            <person name="Goldberg J."/>
            <person name="Griggs A."/>
            <person name="Gujja S."/>
            <person name="Hansen M."/>
            <person name="Howarth C."/>
            <person name="Imamovic A."/>
            <person name="Larimer J."/>
            <person name="McCowen C."/>
            <person name="Montmayeur A."/>
            <person name="Murphy C."/>
            <person name="Neiman D."/>
            <person name="Pearson M."/>
            <person name="Priest M."/>
            <person name="Roberts A."/>
            <person name="Saif S."/>
            <person name="Shea T."/>
            <person name="Sisk P."/>
            <person name="Sykes S."/>
            <person name="Wortman J."/>
            <person name="Nusbaum C."/>
            <person name="Birren B."/>
        </authorList>
    </citation>
    <scope>NUCLEOTIDE SEQUENCE</scope>
    <source>
        <strain evidence="1">VD014</strain>
    </source>
</reference>
<proteinExistence type="predicted"/>
<dbReference type="Proteomes" id="UP000006607">
    <property type="component" value="Unassembled WGS sequence"/>
</dbReference>
<protein>
    <submittedName>
        <fullName evidence="1">Uncharacterized protein</fullName>
    </submittedName>
</protein>
<gene>
    <name evidence="1" type="ORF">IIA_05614</name>
</gene>
<organism evidence="1 2">
    <name type="scientific">Bacillus cereus (strain VD014)</name>
    <dbReference type="NCBI Taxonomy" id="1053223"/>
    <lineage>
        <taxon>Bacteria</taxon>
        <taxon>Bacillati</taxon>
        <taxon>Bacillota</taxon>
        <taxon>Bacilli</taxon>
        <taxon>Bacillales</taxon>
        <taxon>Bacillaceae</taxon>
        <taxon>Bacillus</taxon>
        <taxon>Bacillus cereus group</taxon>
    </lineage>
</organism>
<dbReference type="AlphaFoldDB" id="A0A9W5K2B6"/>
<dbReference type="EMBL" id="AHER01000061">
    <property type="protein sequence ID" value="EJR12421.1"/>
    <property type="molecule type" value="Genomic_DNA"/>
</dbReference>
<dbReference type="RefSeq" id="WP_000845442.1">
    <property type="nucleotide sequence ID" value="NZ_JH792026.1"/>
</dbReference>
<accession>A0A9W5K2B6</accession>
<sequence>MKTDVSGAIGGYYKQIYMAIYELLNLREDSSSIGIECGADIRIFHNNGSKESIEVKFYKDDIGPYSIEIAKTIYNFYCQTYSDMKFKFCTNTGKPNLNLFNELSSKLNTDEIQHEKIKYIAHLLIKFALTKDKQTKERLKNTAKKRNISCGKSNCKLCNKCISNIIEEFISTDITKLNELFPINTSVDFTSFATRIQFCFENQNKLQSIADIKTKIINSLKENFKYQTKELDNIILNSITHKIAMEFFDSTVANSIIKNSKQLDYIHHKKISKKDVISYINDYKNYLDDFREDILELKLIGLIEKENLNKEKILSNFSTEYKDFELLKKHVGILNSSSLKEYFIRVKRKFRSETDLNALINRFIWYDKGFGLVAYLMNLKINKISIHPDQLFIRAEPNEFLRIENNNYYNFQKISMYLEANSRSSDGFYRYLTIEDMSFLEAISEACLTPFIDVTKLEKTHTMDEYEKINNIPSSTIEQLKSLIANQNHILIICSATLNKKPFLNALFSCIPTKQSSYIIAEDFHSLPAIFLNSEYNILDSLKSDYLEILQIFSKLTSRHDKTILMIDNYELDATIEYNNMKLMLQNSKSLITKKHVDVSYFPKNSTFQNICELLYKQTNLDYSIFDTFIMISNTYVNQNRQDIITVVSK</sequence>
<comment type="caution">
    <text evidence="1">The sequence shown here is derived from an EMBL/GenBank/DDBJ whole genome shotgun (WGS) entry which is preliminary data.</text>
</comment>
<name>A0A9W5K2B6_BACC8</name>
<evidence type="ECO:0000313" key="2">
    <source>
        <dbReference type="Proteomes" id="UP000006607"/>
    </source>
</evidence>
<evidence type="ECO:0000313" key="1">
    <source>
        <dbReference type="EMBL" id="EJR12421.1"/>
    </source>
</evidence>